<gene>
    <name evidence="2" type="ORF">RS86_00002</name>
</gene>
<proteinExistence type="predicted"/>
<evidence type="ECO:0000313" key="2">
    <source>
        <dbReference type="EMBL" id="KJL39202.1"/>
    </source>
</evidence>
<name>A0A0F0LWY2_9MICO</name>
<evidence type="ECO:0000256" key="1">
    <source>
        <dbReference type="SAM" id="MobiDB-lite"/>
    </source>
</evidence>
<reference evidence="2 3" key="1">
    <citation type="submission" date="2015-02" db="EMBL/GenBank/DDBJ databases">
        <title>Draft genome sequences of ten Microbacterium spp. with emphasis on heavy metal contaminated environments.</title>
        <authorList>
            <person name="Corretto E."/>
        </authorList>
    </citation>
    <scope>NUCLEOTIDE SEQUENCE [LARGE SCALE GENOMIC DNA]</scope>
    <source>
        <strain evidence="2 3">ARN176</strain>
    </source>
</reference>
<organism evidence="2 3">
    <name type="scientific">Microbacterium azadirachtae</name>
    <dbReference type="NCBI Taxonomy" id="582680"/>
    <lineage>
        <taxon>Bacteria</taxon>
        <taxon>Bacillati</taxon>
        <taxon>Actinomycetota</taxon>
        <taxon>Actinomycetes</taxon>
        <taxon>Micrococcales</taxon>
        <taxon>Microbacteriaceae</taxon>
        <taxon>Microbacterium</taxon>
    </lineage>
</organism>
<sequence length="468" mass="49537">MAAPIDIALRTDGQDVLLPWCVRTVHTSLAQATEAGGISHGEAVTLAVSILRGMLELDGGQHDAELDRRHARADGAGDEPHGSWWLTDEARPVFVFDAPGGRHAEGAPRDTGERLLRDVEGRIEDRALRRVLARLAEALHDPRRLRAEAARWEGELLEIAAPRPLWLITDEFAAADGEREPAGPVTPRYERPSRRRELRAAGRIGVVSPGRTGARRGDAKRRPPRARAASRAEQREGRRANGGRPATGGPVRMLRSVLAHARGHGRDLSALRLRVPDRSSGPRLERPLRRRRWRGPVVVAVSAAVAITLAGALWPSDTSGADAAGRSSPTAEILLPGSGSPSPAEPGSATGGGGAAPAGSDRPRAPGASSRSDPAAAGAELLAAVRTCEASPQSACAEVWDGGTAASRPVRPAPEPAELIEDYGDIAAIRNGSGDQAQMIVIIRRNAEWRIRDVYDIANPPSEGAGAP</sequence>
<dbReference type="Proteomes" id="UP000033740">
    <property type="component" value="Unassembled WGS sequence"/>
</dbReference>
<comment type="caution">
    <text evidence="2">The sequence shown here is derived from an EMBL/GenBank/DDBJ whole genome shotgun (WGS) entry which is preliminary data.</text>
</comment>
<protein>
    <submittedName>
        <fullName evidence="2">Uncharacterized protein</fullName>
    </submittedName>
</protein>
<feature type="compositionally biased region" description="Low complexity" evidence="1">
    <location>
        <begin position="357"/>
        <end position="368"/>
    </location>
</feature>
<feature type="region of interest" description="Disordered" evidence="1">
    <location>
        <begin position="315"/>
        <end position="376"/>
    </location>
</feature>
<feature type="compositionally biased region" description="Basic and acidic residues" evidence="1">
    <location>
        <begin position="230"/>
        <end position="239"/>
    </location>
</feature>
<accession>A0A0F0LWY2</accession>
<dbReference type="EMBL" id="JYIX01000002">
    <property type="protein sequence ID" value="KJL39202.1"/>
    <property type="molecule type" value="Genomic_DNA"/>
</dbReference>
<feature type="region of interest" description="Disordered" evidence="1">
    <location>
        <begin position="177"/>
        <end position="251"/>
    </location>
</feature>
<dbReference type="AlphaFoldDB" id="A0A0F0LWY2"/>
<evidence type="ECO:0000313" key="3">
    <source>
        <dbReference type="Proteomes" id="UP000033740"/>
    </source>
</evidence>
<feature type="compositionally biased region" description="Low complexity" evidence="1">
    <location>
        <begin position="336"/>
        <end position="348"/>
    </location>
</feature>
<dbReference type="PATRIC" id="fig|582680.6.peg.3"/>
<keyword evidence="3" id="KW-1185">Reference proteome</keyword>
<dbReference type="STRING" id="582680.RS86_00002"/>